<gene>
    <name evidence="2" type="ORF">PL921420020</name>
</gene>
<evidence type="ECO:0000313" key="2">
    <source>
        <dbReference type="EMBL" id="CUR30357.1"/>
    </source>
</evidence>
<dbReference type="OrthoDB" id="509872at2"/>
<proteinExistence type="predicted"/>
<protein>
    <submittedName>
        <fullName evidence="2">DNA nickase</fullName>
    </submittedName>
</protein>
<dbReference type="RefSeq" id="WP_072716828.1">
    <property type="nucleotide sequence ID" value="NZ_LN889758.1"/>
</dbReference>
<dbReference type="EMBL" id="CZDF01000112">
    <property type="protein sequence ID" value="CUR30357.1"/>
    <property type="molecule type" value="Genomic_DNA"/>
</dbReference>
<evidence type="ECO:0000313" key="3">
    <source>
        <dbReference type="Proteomes" id="UP000184315"/>
    </source>
</evidence>
<dbReference type="CDD" id="cd12108">
    <property type="entry name" value="Hr-like"/>
    <property type="match status" value="1"/>
</dbReference>
<keyword evidence="3" id="KW-1185">Reference proteome</keyword>
<dbReference type="PANTHER" id="PTHR35585">
    <property type="entry name" value="HHE DOMAIN PROTEIN (AFU_ORTHOLOGUE AFUA_4G00730)"/>
    <property type="match status" value="1"/>
</dbReference>
<dbReference type="Pfam" id="PF01814">
    <property type="entry name" value="Hemerythrin"/>
    <property type="match status" value="1"/>
</dbReference>
<name>A0A1J1LCQ3_9CYAN</name>
<organism evidence="2 3">
    <name type="scientific">Planktothrix tepida PCC 9214</name>
    <dbReference type="NCBI Taxonomy" id="671072"/>
    <lineage>
        <taxon>Bacteria</taxon>
        <taxon>Bacillati</taxon>
        <taxon>Cyanobacteriota</taxon>
        <taxon>Cyanophyceae</taxon>
        <taxon>Oscillatoriophycideae</taxon>
        <taxon>Oscillatoriales</taxon>
        <taxon>Microcoleaceae</taxon>
        <taxon>Planktothrix</taxon>
    </lineage>
</organism>
<dbReference type="STRING" id="671072.PL921420020"/>
<accession>A0A1J1LCQ3</accession>
<feature type="domain" description="Hemerythrin-like" evidence="1">
    <location>
        <begin position="200"/>
        <end position="312"/>
    </location>
</feature>
<dbReference type="PANTHER" id="PTHR35585:SF1">
    <property type="entry name" value="HHE DOMAIN PROTEIN (AFU_ORTHOLOGUE AFUA_4G00730)"/>
    <property type="match status" value="1"/>
</dbReference>
<dbReference type="Proteomes" id="UP000184315">
    <property type="component" value="Unassembled WGS sequence"/>
</dbReference>
<sequence>MVTTLTDAKREAIGQKLATMKSVQQLLIETEQMFIRECNVPEIRQQFQEMLDDDNKNIGIIDTVITQYGIQSQPKEQATKMIDLAKEMMNKSDLTFYEKVAQHELLKHGQVMSGLLVHKAAQVVGADVEAAITPLNTVNFENRAHQEKLKGILEYLGTQELTGQAPDQSIWGRVQDAIAALSGVMGSAVTQSSDKSDMNIQDVIRMDHQKAKTLIAEIENCNDSQKIQEYFGQLYKDLSVHSEAEEQVLYPQVRSFYDDTQNLYNEQAELKVVLEELKSLSPTSALFKDKIKQVKDMVNHHTREEENDVFAVIRRNFSTSEQEQLATQFKEAKKQLQTQMASQK</sequence>
<dbReference type="Gene3D" id="1.20.120.520">
    <property type="entry name" value="nmb1532 protein domain like"/>
    <property type="match status" value="1"/>
</dbReference>
<dbReference type="InterPro" id="IPR012312">
    <property type="entry name" value="Hemerythrin-like"/>
</dbReference>
<dbReference type="AlphaFoldDB" id="A0A1J1LCQ3"/>
<reference evidence="3" key="1">
    <citation type="submission" date="2015-10" db="EMBL/GenBank/DDBJ databases">
        <authorList>
            <person name="Regsiter A."/>
            <person name="william w."/>
        </authorList>
    </citation>
    <scope>NUCLEOTIDE SEQUENCE [LARGE SCALE GENOMIC DNA]</scope>
</reference>
<evidence type="ECO:0000259" key="1">
    <source>
        <dbReference type="Pfam" id="PF01814"/>
    </source>
</evidence>